<dbReference type="EMBL" id="DS028149">
    <property type="protein sequence ID" value="EEY62319.1"/>
    <property type="molecule type" value="Genomic_DNA"/>
</dbReference>
<organism evidence="2 3">
    <name type="scientific">Phytophthora infestans (strain T30-4)</name>
    <name type="common">Potato late blight agent</name>
    <dbReference type="NCBI Taxonomy" id="403677"/>
    <lineage>
        <taxon>Eukaryota</taxon>
        <taxon>Sar</taxon>
        <taxon>Stramenopiles</taxon>
        <taxon>Oomycota</taxon>
        <taxon>Peronosporomycetes</taxon>
        <taxon>Peronosporales</taxon>
        <taxon>Peronosporaceae</taxon>
        <taxon>Phytophthora</taxon>
    </lineage>
</organism>
<name>D0NNZ8_PHYIT</name>
<dbReference type="KEGG" id="pif:PITG_14268"/>
<dbReference type="HOGENOM" id="CLU_2138380_0_0_1"/>
<dbReference type="InParanoid" id="D0NNZ8"/>
<dbReference type="RefSeq" id="XP_002899350.1">
    <property type="nucleotide sequence ID" value="XM_002899304.1"/>
</dbReference>
<evidence type="ECO:0000313" key="3">
    <source>
        <dbReference type="Proteomes" id="UP000006643"/>
    </source>
</evidence>
<dbReference type="Proteomes" id="UP000006643">
    <property type="component" value="Unassembled WGS sequence"/>
</dbReference>
<dbReference type="GeneID" id="9474296"/>
<dbReference type="AlphaFoldDB" id="D0NNZ8"/>
<evidence type="ECO:0000313" key="2">
    <source>
        <dbReference type="EMBL" id="EEY62319.1"/>
    </source>
</evidence>
<accession>D0NNZ8</accession>
<keyword evidence="3" id="KW-1185">Reference proteome</keyword>
<evidence type="ECO:0000256" key="1">
    <source>
        <dbReference type="SAM" id="MobiDB-lite"/>
    </source>
</evidence>
<feature type="region of interest" description="Disordered" evidence="1">
    <location>
        <begin position="90"/>
        <end position="113"/>
    </location>
</feature>
<dbReference type="VEuPathDB" id="FungiDB:PITG_14268"/>
<protein>
    <submittedName>
        <fullName evidence="2">Uncharacterized protein</fullName>
    </submittedName>
</protein>
<proteinExistence type="predicted"/>
<feature type="compositionally biased region" description="Polar residues" evidence="1">
    <location>
        <begin position="90"/>
        <end position="102"/>
    </location>
</feature>
<reference evidence="3" key="1">
    <citation type="journal article" date="2009" name="Nature">
        <title>Genome sequence and analysis of the Irish potato famine pathogen Phytophthora infestans.</title>
        <authorList>
            <consortium name="The Broad Institute Genome Sequencing Platform"/>
            <person name="Haas B.J."/>
            <person name="Kamoun S."/>
            <person name="Zody M.C."/>
            <person name="Jiang R.H."/>
            <person name="Handsaker R.E."/>
            <person name="Cano L.M."/>
            <person name="Grabherr M."/>
            <person name="Kodira C.D."/>
            <person name="Raffaele S."/>
            <person name="Torto-Alalibo T."/>
            <person name="Bozkurt T.O."/>
            <person name="Ah-Fong A.M."/>
            <person name="Alvarado L."/>
            <person name="Anderson V.L."/>
            <person name="Armstrong M.R."/>
            <person name="Avrova A."/>
            <person name="Baxter L."/>
            <person name="Beynon J."/>
            <person name="Boevink P.C."/>
            <person name="Bollmann S.R."/>
            <person name="Bos J.I."/>
            <person name="Bulone V."/>
            <person name="Cai G."/>
            <person name="Cakir C."/>
            <person name="Carrington J.C."/>
            <person name="Chawner M."/>
            <person name="Conti L."/>
            <person name="Costanzo S."/>
            <person name="Ewan R."/>
            <person name="Fahlgren N."/>
            <person name="Fischbach M.A."/>
            <person name="Fugelstad J."/>
            <person name="Gilroy E.M."/>
            <person name="Gnerre S."/>
            <person name="Green P.J."/>
            <person name="Grenville-Briggs L.J."/>
            <person name="Griffith J."/>
            <person name="Grunwald N.J."/>
            <person name="Horn K."/>
            <person name="Horner N.R."/>
            <person name="Hu C.H."/>
            <person name="Huitema E."/>
            <person name="Jeong D.H."/>
            <person name="Jones A.M."/>
            <person name="Jones J.D."/>
            <person name="Jones R.W."/>
            <person name="Karlsson E.K."/>
            <person name="Kunjeti S.G."/>
            <person name="Lamour K."/>
            <person name="Liu Z."/>
            <person name="Ma L."/>
            <person name="Maclean D."/>
            <person name="Chibucos M.C."/>
            <person name="McDonald H."/>
            <person name="McWalters J."/>
            <person name="Meijer H.J."/>
            <person name="Morgan W."/>
            <person name="Morris P.F."/>
            <person name="Munro C.A."/>
            <person name="O'Neill K."/>
            <person name="Ospina-Giraldo M."/>
            <person name="Pinzon A."/>
            <person name="Pritchard L."/>
            <person name="Ramsahoye B."/>
            <person name="Ren Q."/>
            <person name="Restrepo S."/>
            <person name="Roy S."/>
            <person name="Sadanandom A."/>
            <person name="Savidor A."/>
            <person name="Schornack S."/>
            <person name="Schwartz D.C."/>
            <person name="Schumann U.D."/>
            <person name="Schwessinger B."/>
            <person name="Seyer L."/>
            <person name="Sharpe T."/>
            <person name="Silvar C."/>
            <person name="Song J."/>
            <person name="Studholme D.J."/>
            <person name="Sykes S."/>
            <person name="Thines M."/>
            <person name="van de Vondervoort P.J."/>
            <person name="Phuntumart V."/>
            <person name="Wawra S."/>
            <person name="Weide R."/>
            <person name="Win J."/>
            <person name="Young C."/>
            <person name="Zhou S."/>
            <person name="Fry W."/>
            <person name="Meyers B.C."/>
            <person name="van West P."/>
            <person name="Ristaino J."/>
            <person name="Govers F."/>
            <person name="Birch P.R."/>
            <person name="Whisson S.C."/>
            <person name="Judelson H.S."/>
            <person name="Nusbaum C."/>
        </authorList>
    </citation>
    <scope>NUCLEOTIDE SEQUENCE [LARGE SCALE GENOMIC DNA]</scope>
    <source>
        <strain evidence="3">T30-4</strain>
    </source>
</reference>
<gene>
    <name evidence="2" type="ORF">PITG_14268</name>
</gene>
<sequence>MMPRHSAKQLTVQYSSGAAHRRRRKSVLRYLVDADDSSEDELDLSYAQAYENVLGSRERGILPPRRLAFKPQTNGEAYYKQCRFSVVQTGKNASDTSSNTNYGRAADWITHKD</sequence>